<keyword evidence="1" id="KW-0472">Membrane</keyword>
<feature type="transmembrane region" description="Helical" evidence="1">
    <location>
        <begin position="76"/>
        <end position="98"/>
    </location>
</feature>
<keyword evidence="1" id="KW-1133">Transmembrane helix</keyword>
<feature type="transmembrane region" description="Helical" evidence="1">
    <location>
        <begin position="247"/>
        <end position="266"/>
    </location>
</feature>
<evidence type="ECO:0000313" key="3">
    <source>
        <dbReference type="Proteomes" id="UP000823615"/>
    </source>
</evidence>
<evidence type="ECO:0000313" key="2">
    <source>
        <dbReference type="EMBL" id="MBO8435560.1"/>
    </source>
</evidence>
<evidence type="ECO:0008006" key="4">
    <source>
        <dbReference type="Google" id="ProtNLM"/>
    </source>
</evidence>
<evidence type="ECO:0000256" key="1">
    <source>
        <dbReference type="SAM" id="Phobius"/>
    </source>
</evidence>
<feature type="transmembrane region" description="Helical" evidence="1">
    <location>
        <begin position="49"/>
        <end position="70"/>
    </location>
</feature>
<proteinExistence type="predicted"/>
<dbReference type="EMBL" id="JADIMT010000019">
    <property type="protein sequence ID" value="MBO8435560.1"/>
    <property type="molecule type" value="Genomic_DNA"/>
</dbReference>
<name>A0A9D9H1L4_9SPIO</name>
<feature type="transmembrane region" description="Helical" evidence="1">
    <location>
        <begin position="105"/>
        <end position="128"/>
    </location>
</feature>
<organism evidence="2 3">
    <name type="scientific">Candidatus Ornithospirochaeta stercoripullorum</name>
    <dbReference type="NCBI Taxonomy" id="2840899"/>
    <lineage>
        <taxon>Bacteria</taxon>
        <taxon>Pseudomonadati</taxon>
        <taxon>Spirochaetota</taxon>
        <taxon>Spirochaetia</taxon>
        <taxon>Spirochaetales</taxon>
        <taxon>Spirochaetaceae</taxon>
        <taxon>Spirochaetaceae incertae sedis</taxon>
        <taxon>Candidatus Ornithospirochaeta</taxon>
    </lineage>
</organism>
<dbReference type="AlphaFoldDB" id="A0A9D9H1L4"/>
<gene>
    <name evidence="2" type="ORF">IAA97_01080</name>
</gene>
<protein>
    <recommendedName>
        <fullName evidence="4">DUF2232 domain-containing protein</fullName>
    </recommendedName>
</protein>
<comment type="caution">
    <text evidence="2">The sequence shown here is derived from an EMBL/GenBank/DDBJ whole genome shotgun (WGS) entry which is preliminary data.</text>
</comment>
<feature type="transmembrane region" description="Helical" evidence="1">
    <location>
        <begin position="12"/>
        <end position="37"/>
    </location>
</feature>
<dbReference type="Proteomes" id="UP000823615">
    <property type="component" value="Unassembled WGS sequence"/>
</dbReference>
<keyword evidence="1" id="KW-0812">Transmembrane</keyword>
<reference evidence="2" key="2">
    <citation type="journal article" date="2021" name="PeerJ">
        <title>Extensive microbial diversity within the chicken gut microbiome revealed by metagenomics and culture.</title>
        <authorList>
            <person name="Gilroy R."/>
            <person name="Ravi A."/>
            <person name="Getino M."/>
            <person name="Pursley I."/>
            <person name="Horton D.L."/>
            <person name="Alikhan N.F."/>
            <person name="Baker D."/>
            <person name="Gharbi K."/>
            <person name="Hall N."/>
            <person name="Watson M."/>
            <person name="Adriaenssens E.M."/>
            <person name="Foster-Nyarko E."/>
            <person name="Jarju S."/>
            <person name="Secka A."/>
            <person name="Antonio M."/>
            <person name="Oren A."/>
            <person name="Chaudhuri R.R."/>
            <person name="La Ragione R."/>
            <person name="Hildebrand F."/>
            <person name="Pallen M.J."/>
        </authorList>
    </citation>
    <scope>NUCLEOTIDE SEQUENCE</scope>
    <source>
        <strain evidence="2">7293</strain>
    </source>
</reference>
<sequence>MEEGRVRAAGEGMGLLLLSLLMSRLGIAVMISVAPLLFFRIRHSRKSTYLLLVIAFIVNLLVSGFLDGFFSAGKEGLALLIINMYIPLSLSAAGIMWLGTEGRKILGRLFLTLVPALLILGASALFFLSDRALLENIYTGYENAFTAVAGPVLETLLPGVDMALLSFSALMVFAAFLFPVLLCGICASCFIYETAKHSRESGWEEKVIALEYSPDAVWGFIISWALVLLFRFVSAPLLLWIAVWNLALVWTVIYAVEGFSVLFARLRRHSPMLRSMTLLFLVIVLGTLVPGINFVVLIGLPLLGVLESFFDLKKRGGENEDHS</sequence>
<accession>A0A9D9H1L4</accession>
<feature type="transmembrane region" description="Helical" evidence="1">
    <location>
        <begin position="278"/>
        <end position="303"/>
    </location>
</feature>
<feature type="transmembrane region" description="Helical" evidence="1">
    <location>
        <begin position="162"/>
        <end position="195"/>
    </location>
</feature>
<feature type="transmembrane region" description="Helical" evidence="1">
    <location>
        <begin position="216"/>
        <end position="241"/>
    </location>
</feature>
<reference evidence="2" key="1">
    <citation type="submission" date="2020-10" db="EMBL/GenBank/DDBJ databases">
        <authorList>
            <person name="Gilroy R."/>
        </authorList>
    </citation>
    <scope>NUCLEOTIDE SEQUENCE</scope>
    <source>
        <strain evidence="2">7293</strain>
    </source>
</reference>